<keyword evidence="2 4" id="KW-0863">Zinc-finger</keyword>
<organism evidence="7 8">
    <name type="scientific">Aphanomyces astaci</name>
    <name type="common">Crayfish plague agent</name>
    <dbReference type="NCBI Taxonomy" id="112090"/>
    <lineage>
        <taxon>Eukaryota</taxon>
        <taxon>Sar</taxon>
        <taxon>Stramenopiles</taxon>
        <taxon>Oomycota</taxon>
        <taxon>Saprolegniomycetes</taxon>
        <taxon>Saprolegniales</taxon>
        <taxon>Verrucalvaceae</taxon>
        <taxon>Aphanomyces</taxon>
    </lineage>
</organism>
<feature type="compositionally biased region" description="Low complexity" evidence="5">
    <location>
        <begin position="391"/>
        <end position="406"/>
    </location>
</feature>
<evidence type="ECO:0000256" key="4">
    <source>
        <dbReference type="PROSITE-ProRule" id="PRU00091"/>
    </source>
</evidence>
<dbReference type="Gene3D" id="3.30.530.20">
    <property type="match status" value="1"/>
</dbReference>
<evidence type="ECO:0000256" key="5">
    <source>
        <dbReference type="SAM" id="MobiDB-lite"/>
    </source>
</evidence>
<keyword evidence="1" id="KW-0479">Metal-binding</keyword>
<feature type="region of interest" description="Disordered" evidence="5">
    <location>
        <begin position="331"/>
        <end position="357"/>
    </location>
</feature>
<dbReference type="Proteomes" id="UP000469452">
    <property type="component" value="Unassembled WGS sequence"/>
</dbReference>
<sequence>MLGLQGYDLGLGDCMAIKASMGLVVKDFLARSTVATRDVDALHDGYKLVTSKPNSRVYSRRAAHPSLKECLTIGRTTDLSLEDLSYLVYSDTTEQFKSDQAIYYEHNFHDAAVLSNVHKKTADDPFLYFGVKYKRLSIPSSGLAEVRDTVFFEYSGTAHDAAGNRVFFIVRDSEFLQNVPPTPNVVRLQFRALFLFTELDDGSVECVSRNFMNPNGIIPAWMCNRQLVRYAALIETLPTALQYKRFLDKVKLNPARRPRKFSAKTCIACNSKMSAFTFKALYNCAYCGEVMCAKCVVPVPRAIKTNSPPACAKDDFCKRCFVEAQTGRVPSAATGSRSSSGDFSTKGSNVDVEGSNLTSTTTQDELFETYVSTCNAIVKPGMFAKEGGGASSTSSSAATSLNSVSTPLSSRDPSAAFTQLQVSIEQQKALVSQMQQRLESRSQVG</sequence>
<dbReference type="GO" id="GO:0008270">
    <property type="term" value="F:zinc ion binding"/>
    <property type="evidence" value="ECO:0007669"/>
    <property type="project" value="UniProtKB-KW"/>
</dbReference>
<dbReference type="InterPro" id="IPR023393">
    <property type="entry name" value="START-like_dom_sf"/>
</dbReference>
<dbReference type="EMBL" id="VJMI01011913">
    <property type="protein sequence ID" value="KAF0751485.1"/>
    <property type="molecule type" value="Genomic_DNA"/>
</dbReference>
<dbReference type="InterPro" id="IPR052727">
    <property type="entry name" value="Rab4/Rab5_effector"/>
</dbReference>
<evidence type="ECO:0000313" key="7">
    <source>
        <dbReference type="EMBL" id="KAF0751485.1"/>
    </source>
</evidence>
<dbReference type="AlphaFoldDB" id="A0A6A5AKA0"/>
<dbReference type="VEuPathDB" id="FungiDB:H257_09686"/>
<reference evidence="7 8" key="1">
    <citation type="submission" date="2019-06" db="EMBL/GenBank/DDBJ databases">
        <title>Genomics analysis of Aphanomyces spp. identifies a new class of oomycete effector associated with host adaptation.</title>
        <authorList>
            <person name="Gaulin E."/>
        </authorList>
    </citation>
    <scope>NUCLEOTIDE SEQUENCE [LARGE SCALE GENOMIC DNA]</scope>
    <source>
        <strain evidence="7 8">E</strain>
    </source>
</reference>
<dbReference type="PROSITE" id="PS50178">
    <property type="entry name" value="ZF_FYVE"/>
    <property type="match status" value="1"/>
</dbReference>
<protein>
    <recommendedName>
        <fullName evidence="6">FYVE-type domain-containing protein</fullName>
    </recommendedName>
</protein>
<name>A0A6A5AKA0_APHAT</name>
<gene>
    <name evidence="7" type="ORF">AaE_006360</name>
</gene>
<evidence type="ECO:0000256" key="2">
    <source>
        <dbReference type="ARBA" id="ARBA00022771"/>
    </source>
</evidence>
<dbReference type="SUPFAM" id="SSF55961">
    <property type="entry name" value="Bet v1-like"/>
    <property type="match status" value="1"/>
</dbReference>
<evidence type="ECO:0000313" key="8">
    <source>
        <dbReference type="Proteomes" id="UP000469452"/>
    </source>
</evidence>
<feature type="compositionally biased region" description="Polar residues" evidence="5">
    <location>
        <begin position="333"/>
        <end position="348"/>
    </location>
</feature>
<proteinExistence type="predicted"/>
<dbReference type="InterPro" id="IPR011011">
    <property type="entry name" value="Znf_FYVE_PHD"/>
</dbReference>
<evidence type="ECO:0000259" key="6">
    <source>
        <dbReference type="PROSITE" id="PS50178"/>
    </source>
</evidence>
<feature type="region of interest" description="Disordered" evidence="5">
    <location>
        <begin position="387"/>
        <end position="412"/>
    </location>
</feature>
<comment type="caution">
    <text evidence="7">The sequence shown here is derived from an EMBL/GenBank/DDBJ whole genome shotgun (WGS) entry which is preliminary data.</text>
</comment>
<dbReference type="PANTHER" id="PTHR13510:SF44">
    <property type="entry name" value="RABENOSYN-5"/>
    <property type="match status" value="1"/>
</dbReference>
<evidence type="ECO:0000256" key="1">
    <source>
        <dbReference type="ARBA" id="ARBA00022723"/>
    </source>
</evidence>
<evidence type="ECO:0000256" key="3">
    <source>
        <dbReference type="ARBA" id="ARBA00022833"/>
    </source>
</evidence>
<dbReference type="PANTHER" id="PTHR13510">
    <property type="entry name" value="FYVE-FINGER-CONTAINING RAB5 EFFECTOR PROTEIN RABENOSYN-5-RELATED"/>
    <property type="match status" value="1"/>
</dbReference>
<feature type="domain" description="FYVE-type" evidence="6">
    <location>
        <begin position="260"/>
        <end position="325"/>
    </location>
</feature>
<keyword evidence="3" id="KW-0862">Zinc</keyword>
<accession>A0A6A5AKA0</accession>
<dbReference type="SUPFAM" id="SSF57903">
    <property type="entry name" value="FYVE/PHD zinc finger"/>
    <property type="match status" value="1"/>
</dbReference>
<dbReference type="InterPro" id="IPR017455">
    <property type="entry name" value="Znf_FYVE-rel"/>
</dbReference>